<comment type="caution">
    <text evidence="1">The sequence shown here is derived from an EMBL/GenBank/DDBJ whole genome shotgun (WGS) entry which is preliminary data.</text>
</comment>
<dbReference type="SUPFAM" id="SSF52540">
    <property type="entry name" value="P-loop containing nucleoside triphosphate hydrolases"/>
    <property type="match status" value="1"/>
</dbReference>
<dbReference type="InterPro" id="IPR027417">
    <property type="entry name" value="P-loop_NTPase"/>
</dbReference>
<protein>
    <submittedName>
        <fullName evidence="1">Uncharacterized protein</fullName>
    </submittedName>
</protein>
<reference evidence="1" key="1">
    <citation type="journal article" date="2014" name="Front. Microbiol.">
        <title>High frequency of phylogenetically diverse reductive dehalogenase-homologous genes in deep subseafloor sedimentary metagenomes.</title>
        <authorList>
            <person name="Kawai M."/>
            <person name="Futagami T."/>
            <person name="Toyoda A."/>
            <person name="Takaki Y."/>
            <person name="Nishi S."/>
            <person name="Hori S."/>
            <person name="Arai W."/>
            <person name="Tsubouchi T."/>
            <person name="Morono Y."/>
            <person name="Uchiyama I."/>
            <person name="Ito T."/>
            <person name="Fujiyama A."/>
            <person name="Inagaki F."/>
            <person name="Takami H."/>
        </authorList>
    </citation>
    <scope>NUCLEOTIDE SEQUENCE</scope>
    <source>
        <strain evidence="1">Expedition CK06-06</strain>
    </source>
</reference>
<proteinExistence type="predicted"/>
<gene>
    <name evidence="1" type="ORF">S03H2_13691</name>
</gene>
<evidence type="ECO:0000313" key="1">
    <source>
        <dbReference type="EMBL" id="GAH39125.1"/>
    </source>
</evidence>
<dbReference type="EMBL" id="BARU01006947">
    <property type="protein sequence ID" value="GAH39125.1"/>
    <property type="molecule type" value="Genomic_DNA"/>
</dbReference>
<sequence length="43" mass="4996">MITVRKEFDYIECSSKTGENVDLLFQTIVDKMIVYGNIQPSIR</sequence>
<accession>X1G2V9</accession>
<name>X1G2V9_9ZZZZ</name>
<dbReference type="AlphaFoldDB" id="X1G2V9"/>
<dbReference type="Gene3D" id="3.40.50.300">
    <property type="entry name" value="P-loop containing nucleotide triphosphate hydrolases"/>
    <property type="match status" value="1"/>
</dbReference>
<organism evidence="1">
    <name type="scientific">marine sediment metagenome</name>
    <dbReference type="NCBI Taxonomy" id="412755"/>
    <lineage>
        <taxon>unclassified sequences</taxon>
        <taxon>metagenomes</taxon>
        <taxon>ecological metagenomes</taxon>
    </lineage>
</organism>